<dbReference type="EMBL" id="JAFCIX010000040">
    <property type="protein sequence ID" value="KAH6600369.1"/>
    <property type="molecule type" value="Genomic_DNA"/>
</dbReference>
<sequence>MEIKKITGFFQLYTQQHLTARVWELDTLGLSHVYYADLETLQMQSTRNIVGIIESLTPRGIPKPLKDKTIMDTLSPAETQQHSTVLLPSYFPLKLKKCAVPAEAFFACFETEATPNGDPDIARKAIGKCSEQLIAYTACMSNFVGPKAAARSGTTSTWSSWLSWSAWTGRT</sequence>
<organism evidence="1 2">
    <name type="scientific">Batrachochytrium salamandrivorans</name>
    <dbReference type="NCBI Taxonomy" id="1357716"/>
    <lineage>
        <taxon>Eukaryota</taxon>
        <taxon>Fungi</taxon>
        <taxon>Fungi incertae sedis</taxon>
        <taxon>Chytridiomycota</taxon>
        <taxon>Chytridiomycota incertae sedis</taxon>
        <taxon>Chytridiomycetes</taxon>
        <taxon>Rhizophydiales</taxon>
        <taxon>Rhizophydiales incertae sedis</taxon>
        <taxon>Batrachochytrium</taxon>
    </lineage>
</organism>
<evidence type="ECO:0000313" key="1">
    <source>
        <dbReference type="EMBL" id="KAH6600369.1"/>
    </source>
</evidence>
<proteinExistence type="predicted"/>
<accession>A0ABQ8FLI8</accession>
<name>A0ABQ8FLI8_9FUNG</name>
<dbReference type="Proteomes" id="UP001648503">
    <property type="component" value="Unassembled WGS sequence"/>
</dbReference>
<gene>
    <name evidence="1" type="ORF">BASA50_002380</name>
</gene>
<comment type="caution">
    <text evidence="1">The sequence shown here is derived from an EMBL/GenBank/DDBJ whole genome shotgun (WGS) entry which is preliminary data.</text>
</comment>
<protein>
    <submittedName>
        <fullName evidence="1">Uncharacterized protein</fullName>
    </submittedName>
</protein>
<evidence type="ECO:0000313" key="2">
    <source>
        <dbReference type="Proteomes" id="UP001648503"/>
    </source>
</evidence>
<reference evidence="1 2" key="1">
    <citation type="submission" date="2021-02" db="EMBL/GenBank/DDBJ databases">
        <title>Variation within the Batrachochytrium salamandrivorans European outbreak.</title>
        <authorList>
            <person name="Kelly M."/>
            <person name="Pasmans F."/>
            <person name="Shea T.P."/>
            <person name="Munoz J.F."/>
            <person name="Carranza S."/>
            <person name="Cuomo C.A."/>
            <person name="Martel A."/>
        </authorList>
    </citation>
    <scope>NUCLEOTIDE SEQUENCE [LARGE SCALE GENOMIC DNA]</scope>
    <source>
        <strain evidence="1 2">AMFP18/2</strain>
    </source>
</reference>
<keyword evidence="2" id="KW-1185">Reference proteome</keyword>